<accession>A0A164ZSK5</accession>
<comment type="caution">
    <text evidence="2">The sequence shown here is derived from an EMBL/GenBank/DDBJ whole genome shotgun (WGS) entry which is preliminary data.</text>
</comment>
<evidence type="ECO:0000256" key="1">
    <source>
        <dbReference type="SAM" id="Phobius"/>
    </source>
</evidence>
<protein>
    <submittedName>
        <fullName evidence="2">Uncharacterized protein</fullName>
    </submittedName>
</protein>
<sequence>MDWAMQIEGYVRIFIALMSCAVAVQFYISEVKAATTGHGRIHDAGNGLAAYLPERYTPMPWALRPRAHTAPNVVAAYLPNQYGTIQWKPWAHPPRLNDPPKIVAAYLPDQHSSISWRLPLQLQERTGRSAHVVSRASARGPRLLAGQSLPFTRTIQPIPAQKTS</sequence>
<dbReference type="AlphaFoldDB" id="A0A164ZSK5"/>
<gene>
    <name evidence="2" type="ORF">APZ42_017302</name>
</gene>
<evidence type="ECO:0000313" key="3">
    <source>
        <dbReference type="Proteomes" id="UP000076858"/>
    </source>
</evidence>
<dbReference type="EMBL" id="LRGB01000687">
    <property type="protein sequence ID" value="KZS16700.1"/>
    <property type="molecule type" value="Genomic_DNA"/>
</dbReference>
<keyword evidence="1" id="KW-0472">Membrane</keyword>
<proteinExistence type="predicted"/>
<keyword evidence="3" id="KW-1185">Reference proteome</keyword>
<feature type="transmembrane region" description="Helical" evidence="1">
    <location>
        <begin position="9"/>
        <end position="28"/>
    </location>
</feature>
<keyword evidence="1" id="KW-0812">Transmembrane</keyword>
<keyword evidence="1" id="KW-1133">Transmembrane helix</keyword>
<dbReference type="OrthoDB" id="6369166at2759"/>
<name>A0A164ZSK5_9CRUS</name>
<organism evidence="2 3">
    <name type="scientific">Daphnia magna</name>
    <dbReference type="NCBI Taxonomy" id="35525"/>
    <lineage>
        <taxon>Eukaryota</taxon>
        <taxon>Metazoa</taxon>
        <taxon>Ecdysozoa</taxon>
        <taxon>Arthropoda</taxon>
        <taxon>Crustacea</taxon>
        <taxon>Branchiopoda</taxon>
        <taxon>Diplostraca</taxon>
        <taxon>Cladocera</taxon>
        <taxon>Anomopoda</taxon>
        <taxon>Daphniidae</taxon>
        <taxon>Daphnia</taxon>
    </lineage>
</organism>
<dbReference type="Proteomes" id="UP000076858">
    <property type="component" value="Unassembled WGS sequence"/>
</dbReference>
<reference evidence="2 3" key="1">
    <citation type="submission" date="2016-03" db="EMBL/GenBank/DDBJ databases">
        <title>EvidentialGene: Evidence-directed Construction of Genes on Genomes.</title>
        <authorList>
            <person name="Gilbert D.G."/>
            <person name="Choi J.-H."/>
            <person name="Mockaitis K."/>
            <person name="Colbourne J."/>
            <person name="Pfrender M."/>
        </authorList>
    </citation>
    <scope>NUCLEOTIDE SEQUENCE [LARGE SCALE GENOMIC DNA]</scope>
    <source>
        <strain evidence="2 3">Xinb3</strain>
        <tissue evidence="2">Complete organism</tissue>
    </source>
</reference>
<evidence type="ECO:0000313" key="2">
    <source>
        <dbReference type="EMBL" id="KZS16700.1"/>
    </source>
</evidence>